<keyword evidence="15" id="KW-1185">Reference proteome</keyword>
<feature type="repeat" description="TPR" evidence="12">
    <location>
        <begin position="971"/>
        <end position="1004"/>
    </location>
</feature>
<keyword evidence="11" id="KW-0539">Nucleus</keyword>
<evidence type="ECO:0000256" key="1">
    <source>
        <dbReference type="ARBA" id="ARBA00004123"/>
    </source>
</evidence>
<dbReference type="InterPro" id="IPR019734">
    <property type="entry name" value="TPR_rpt"/>
</dbReference>
<dbReference type="Gene3D" id="3.40.50.11380">
    <property type="match status" value="1"/>
</dbReference>
<dbReference type="Pfam" id="PF13844">
    <property type="entry name" value="Glyco_transf_41"/>
    <property type="match status" value="2"/>
</dbReference>
<evidence type="ECO:0000256" key="4">
    <source>
        <dbReference type="ARBA" id="ARBA00011970"/>
    </source>
</evidence>
<evidence type="ECO:0000256" key="5">
    <source>
        <dbReference type="ARBA" id="ARBA00019143"/>
    </source>
</evidence>
<dbReference type="EC" id="2.4.1.255" evidence="4"/>
<evidence type="ECO:0000256" key="7">
    <source>
        <dbReference type="ARBA" id="ARBA00022679"/>
    </source>
</evidence>
<evidence type="ECO:0000256" key="9">
    <source>
        <dbReference type="ARBA" id="ARBA00022803"/>
    </source>
</evidence>
<keyword evidence="8" id="KW-0677">Repeat</keyword>
<dbReference type="Pfam" id="PF13414">
    <property type="entry name" value="TPR_11"/>
    <property type="match status" value="1"/>
</dbReference>
<dbReference type="SMART" id="SM00028">
    <property type="entry name" value="TPR"/>
    <property type="match status" value="5"/>
</dbReference>
<dbReference type="PANTHER" id="PTHR44835:SF1">
    <property type="entry name" value="PROTEIN O-GLCNAC TRANSFERASE"/>
    <property type="match status" value="1"/>
</dbReference>
<keyword evidence="6" id="KW-0328">Glycosyltransferase</keyword>
<feature type="repeat" description="TPR" evidence="12">
    <location>
        <begin position="1005"/>
        <end position="1038"/>
    </location>
</feature>
<dbReference type="Gene3D" id="3.40.50.2000">
    <property type="entry name" value="Glycogen Phosphorylase B"/>
    <property type="match status" value="1"/>
</dbReference>
<protein>
    <recommendedName>
        <fullName evidence="5">Probable UDP-N-acetylglucosamine--peptide N-acetylglucosaminyltransferase SPINDLY</fullName>
        <ecNumber evidence="4">2.4.1.255</ecNumber>
    </recommendedName>
</protein>
<dbReference type="Proteomes" id="UP001189429">
    <property type="component" value="Unassembled WGS sequence"/>
</dbReference>
<dbReference type="EMBL" id="CAUYUJ010012002">
    <property type="protein sequence ID" value="CAK0833031.1"/>
    <property type="molecule type" value="Genomic_DNA"/>
</dbReference>
<comment type="similarity">
    <text evidence="3">Belongs to the glycosyltransferase 41 family. O-GlcNAc transferase subfamily.</text>
</comment>
<accession>A0ABN9SMR4</accession>
<feature type="repeat" description="TPR" evidence="12">
    <location>
        <begin position="850"/>
        <end position="883"/>
    </location>
</feature>
<evidence type="ECO:0000256" key="8">
    <source>
        <dbReference type="ARBA" id="ARBA00022737"/>
    </source>
</evidence>
<keyword evidence="10" id="KW-0939">Gibberellin signaling pathway</keyword>
<evidence type="ECO:0000256" key="6">
    <source>
        <dbReference type="ARBA" id="ARBA00022676"/>
    </source>
</evidence>
<name>A0ABN9SMR4_9DINO</name>
<evidence type="ECO:0000256" key="10">
    <source>
        <dbReference type="ARBA" id="ARBA00022941"/>
    </source>
</evidence>
<dbReference type="Pfam" id="PF00515">
    <property type="entry name" value="TPR_1"/>
    <property type="match status" value="1"/>
</dbReference>
<evidence type="ECO:0000256" key="2">
    <source>
        <dbReference type="ARBA" id="ARBA00004922"/>
    </source>
</evidence>
<proteinExistence type="inferred from homology"/>
<evidence type="ECO:0000259" key="13">
    <source>
        <dbReference type="Pfam" id="PF13844"/>
    </source>
</evidence>
<dbReference type="InterPro" id="IPR006597">
    <property type="entry name" value="Sel1-like"/>
</dbReference>
<comment type="subcellular location">
    <subcellularLocation>
        <location evidence="1">Nucleus</location>
    </subcellularLocation>
</comment>
<dbReference type="InterPro" id="IPR011990">
    <property type="entry name" value="TPR-like_helical_dom_sf"/>
</dbReference>
<feature type="domain" description="O-GlcNAc transferase C-terminal" evidence="13">
    <location>
        <begin position="1087"/>
        <end position="1240"/>
    </location>
</feature>
<dbReference type="SUPFAM" id="SSF48452">
    <property type="entry name" value="TPR-like"/>
    <property type="match status" value="1"/>
</dbReference>
<evidence type="ECO:0000256" key="12">
    <source>
        <dbReference type="PROSITE-ProRule" id="PRU00339"/>
    </source>
</evidence>
<comment type="caution">
    <text evidence="14">The sequence shown here is derived from an EMBL/GenBank/DDBJ whole genome shotgun (WGS) entry which is preliminary data.</text>
</comment>
<evidence type="ECO:0000313" key="15">
    <source>
        <dbReference type="Proteomes" id="UP001189429"/>
    </source>
</evidence>
<dbReference type="Pfam" id="PF13424">
    <property type="entry name" value="TPR_12"/>
    <property type="match status" value="1"/>
</dbReference>
<sequence>METEFSHILREFSVDQSICTMLAQRACFKLWQFVELVDDIKDWTGIRASMEPSTANLQHAAAIRRAFNAAALRDEERARLGEDKPGEDMDSPIDLVTRKTLVEAHSEHYCFPTQLARQSSDSLPGRLNRKREWGTYTVISLAKVTRVASQCVHTKKFEFVPGIAFSLRAHAHLPGAGGSKSSSVAQWLLLKVRILYNGYSVTGIRKCRNKTKEEVLWCSRPLVSHFVNTLVDLATTNILGSKVRPNLVPLQVAELQFRARIVELLRQTPADQPISFDDAFQAAFVETQSLFRFTALPAAATQAIAGGGRGVGQPQKRQLNGFDEGAVSRRRTSAGRPRFARFGADGDLVCLDYNTVGCAPCRCKHKHLQQKVAYCCGIWGCDKTHSRLFNRWRGRAPGWLAQRVLRAAGLGREVVQHRWRLCSVLVRKQAESVASYGRWRSSLSSDQELLHMAWNVQLPRRPLAEAGHGDAHSPRELLDGMSVVRFAGASGVHSLKPTAPAMSVFEIRRQVSARGAAIVGGRGPADGPVLDERAREKMYEEFALNLMGDTIDTLEARPGADKVVVRREPQRQDGDFRNIDDCSENNINVIFGSNETHRPAGVQVLPACADAIYKDLRAVRDAGRLRSWLAAELRGKLAFASGQLLGRFGRAEVGPLKRRQCIRHGCRKVNGSIMVAICFWLGVPRLGPFRVVPPGPSAPLVVAMSDCKGFGSIAAATWSPLAEGIAACARWFQLDLPEIINEWAQGEGADVSRQVNLIECVAPAERCSTWPELLRASLWLHFVDNGGALGNFDAAVQWYRAAAHVAPNCEVAASNLAVTLVSLGLSIRATDPKRAIKCYQESLVLSPANANAYYNLGVSYAEQHKHAKALINYQLAVHFEPRCAEAYNNMGVIYKEQENLEKALKYYHLALQCNPRFAQAPAPAAAQREGVSLRRVGQVPLLSYNAGTIAREKCKQWQRALALLSEMWEVKQALNNLGVACTTTGRLQEALEYLTRAVASAPSYAEAYNNLGWLFWDHGDLGQALRMYERCIELSPSSKNPCQNRLLALNYLHGVSPDVVYEAHRAWAERFTAELGPAFTEWPVSRTVNRRLRVGYISPDFFHHSVSFFIHAIFEHRNKEQFDIFVYSNTSREDDKTALFKGMVPEDRWKQVTGRPAHEVAQLIRDDHIDVLVELAGHTANNRLDVVALKPAPVQITYIGYNNTTGLGAIDYRITDAVVDPPDSTQPFSEELVRLPGCFLCYTPPARVPDVEQLPALRNGFVTFGSFSCLAKIGAPCVALWARVLHEVPNSRLLVKNKGFYSLEVQQSFISQFKAHGIAEHRLKLMSLAQTSYDHLKVYNEVDVALDTFPYSNTTTSCETLLMGVPVVCLVGSTHGSRVGVTLLNILGLAEFAAANLEEREGESSRWILGKGISATLAAHGFHLADRLVYQARSLPQSSSAVVRSLLSQKQK</sequence>
<gene>
    <name evidence="14" type="ORF">PCOR1329_LOCUS30862</name>
</gene>
<dbReference type="PROSITE" id="PS50005">
    <property type="entry name" value="TPR"/>
    <property type="match status" value="4"/>
</dbReference>
<evidence type="ECO:0000256" key="11">
    <source>
        <dbReference type="ARBA" id="ARBA00023242"/>
    </source>
</evidence>
<dbReference type="PANTHER" id="PTHR44835">
    <property type="entry name" value="UDP-N-ACETYLGLUCOSAMINE--PEPTIDE N-ACETYLGLUCOSAMINYLTRANSFERASE SPINDLY-RELATED"/>
    <property type="match status" value="1"/>
</dbReference>
<feature type="repeat" description="TPR" evidence="12">
    <location>
        <begin position="884"/>
        <end position="917"/>
    </location>
</feature>
<dbReference type="InterPro" id="IPR029489">
    <property type="entry name" value="OGT/SEC/SPY_C"/>
</dbReference>
<evidence type="ECO:0000313" key="14">
    <source>
        <dbReference type="EMBL" id="CAK0833031.1"/>
    </source>
</evidence>
<evidence type="ECO:0000256" key="3">
    <source>
        <dbReference type="ARBA" id="ARBA00005386"/>
    </source>
</evidence>
<keyword evidence="9 12" id="KW-0802">TPR repeat</keyword>
<dbReference type="SMART" id="SM00671">
    <property type="entry name" value="SEL1"/>
    <property type="match status" value="3"/>
</dbReference>
<comment type="pathway">
    <text evidence="2">Protein modification; protein glycosylation.</text>
</comment>
<keyword evidence="7" id="KW-0808">Transferase</keyword>
<organism evidence="14 15">
    <name type="scientific">Prorocentrum cordatum</name>
    <dbReference type="NCBI Taxonomy" id="2364126"/>
    <lineage>
        <taxon>Eukaryota</taxon>
        <taxon>Sar</taxon>
        <taxon>Alveolata</taxon>
        <taxon>Dinophyceae</taxon>
        <taxon>Prorocentrales</taxon>
        <taxon>Prorocentraceae</taxon>
        <taxon>Prorocentrum</taxon>
    </lineage>
</organism>
<dbReference type="PROSITE" id="PS50293">
    <property type="entry name" value="TPR_REGION"/>
    <property type="match status" value="2"/>
</dbReference>
<dbReference type="InterPro" id="IPR051939">
    <property type="entry name" value="Glycosyltr_41/O-GlcNAc_trsf"/>
</dbReference>
<reference evidence="14" key="1">
    <citation type="submission" date="2023-10" db="EMBL/GenBank/DDBJ databases">
        <authorList>
            <person name="Chen Y."/>
            <person name="Shah S."/>
            <person name="Dougan E. K."/>
            <person name="Thang M."/>
            <person name="Chan C."/>
        </authorList>
    </citation>
    <scope>NUCLEOTIDE SEQUENCE [LARGE SCALE GENOMIC DNA]</scope>
</reference>
<feature type="domain" description="O-GlcNAc transferase C-terminal" evidence="13">
    <location>
        <begin position="1257"/>
        <end position="1401"/>
    </location>
</feature>
<dbReference type="Gene3D" id="1.25.40.10">
    <property type="entry name" value="Tetratricopeptide repeat domain"/>
    <property type="match status" value="3"/>
</dbReference>